<accession>A0A564YSF8</accession>
<dbReference type="EMBL" id="CABIJS010000333">
    <property type="protein sequence ID" value="VUZ49628.1"/>
    <property type="molecule type" value="Genomic_DNA"/>
</dbReference>
<protein>
    <submittedName>
        <fullName evidence="1">Uncharacterized protein</fullName>
    </submittedName>
</protein>
<reference evidence="1 2" key="1">
    <citation type="submission" date="2019-07" db="EMBL/GenBank/DDBJ databases">
        <authorList>
            <person name="Jastrzebski P J."/>
            <person name="Paukszto L."/>
            <person name="Jastrzebski P J."/>
        </authorList>
    </citation>
    <scope>NUCLEOTIDE SEQUENCE [LARGE SCALE GENOMIC DNA]</scope>
    <source>
        <strain evidence="1 2">WMS-il1</strain>
    </source>
</reference>
<name>A0A564YSF8_HYMDI</name>
<proteinExistence type="predicted"/>
<keyword evidence="2" id="KW-1185">Reference proteome</keyword>
<dbReference type="AlphaFoldDB" id="A0A564YSF8"/>
<evidence type="ECO:0000313" key="2">
    <source>
        <dbReference type="Proteomes" id="UP000321570"/>
    </source>
</evidence>
<organism evidence="1 2">
    <name type="scientific">Hymenolepis diminuta</name>
    <name type="common">Rat tapeworm</name>
    <dbReference type="NCBI Taxonomy" id="6216"/>
    <lineage>
        <taxon>Eukaryota</taxon>
        <taxon>Metazoa</taxon>
        <taxon>Spiralia</taxon>
        <taxon>Lophotrochozoa</taxon>
        <taxon>Platyhelminthes</taxon>
        <taxon>Cestoda</taxon>
        <taxon>Eucestoda</taxon>
        <taxon>Cyclophyllidea</taxon>
        <taxon>Hymenolepididae</taxon>
        <taxon>Hymenolepis</taxon>
    </lineage>
</organism>
<evidence type="ECO:0000313" key="1">
    <source>
        <dbReference type="EMBL" id="VUZ49628.1"/>
    </source>
</evidence>
<gene>
    <name evidence="1" type="ORF">WMSIL1_LOCUS8757</name>
</gene>
<sequence length="253" mass="30314">MDRRERFKSRSKLGKSNQLNRIRWMNLALYHTLQLAIKSKSVKRLQSSLKAYNRITKFCIKFSADSVCDGSYFKFLICGAEDTLKIAARVHKSIDDIYSRDNNLSVYVRMYFDAAEHFTDIIKQPEFIRDPDVFIFVSNLPKSFRGWIRERRFFREAVQYFEENRMPNCVFVVDARQDGTFLRLIQLFRLFVPHRARNFQPCFQNETHLKLWQLKWRSDRFSNLLEVLTEAYFICHFRKTNANDSPYRASIEP</sequence>
<dbReference type="Proteomes" id="UP000321570">
    <property type="component" value="Unassembled WGS sequence"/>
</dbReference>